<name>A0AAN8EUT8_TRICO</name>
<accession>A0AAN8EUT8</accession>
<dbReference type="EMBL" id="WIXE01025921">
    <property type="protein sequence ID" value="KAK5964344.1"/>
    <property type="molecule type" value="Genomic_DNA"/>
</dbReference>
<evidence type="ECO:0000313" key="2">
    <source>
        <dbReference type="Proteomes" id="UP001331761"/>
    </source>
</evidence>
<organism evidence="1 2">
    <name type="scientific">Trichostrongylus colubriformis</name>
    <name type="common">Black scour worm</name>
    <dbReference type="NCBI Taxonomy" id="6319"/>
    <lineage>
        <taxon>Eukaryota</taxon>
        <taxon>Metazoa</taxon>
        <taxon>Ecdysozoa</taxon>
        <taxon>Nematoda</taxon>
        <taxon>Chromadorea</taxon>
        <taxon>Rhabditida</taxon>
        <taxon>Rhabditina</taxon>
        <taxon>Rhabditomorpha</taxon>
        <taxon>Strongyloidea</taxon>
        <taxon>Trichostrongylidae</taxon>
        <taxon>Trichostrongylus</taxon>
    </lineage>
</organism>
<protein>
    <submittedName>
        <fullName evidence="1">Uncharacterized protein</fullName>
    </submittedName>
</protein>
<gene>
    <name evidence="1" type="ORF">GCK32_019134</name>
</gene>
<feature type="non-terminal residue" evidence="1">
    <location>
        <position position="49"/>
    </location>
</feature>
<comment type="caution">
    <text evidence="1">The sequence shown here is derived from an EMBL/GenBank/DDBJ whole genome shotgun (WGS) entry which is preliminary data.</text>
</comment>
<reference evidence="1 2" key="1">
    <citation type="submission" date="2019-10" db="EMBL/GenBank/DDBJ databases">
        <title>Assembly and Annotation for the nematode Trichostrongylus colubriformis.</title>
        <authorList>
            <person name="Martin J."/>
        </authorList>
    </citation>
    <scope>NUCLEOTIDE SEQUENCE [LARGE SCALE GENOMIC DNA]</scope>
    <source>
        <strain evidence="1">G859</strain>
        <tissue evidence="1">Whole worm</tissue>
    </source>
</reference>
<keyword evidence="2" id="KW-1185">Reference proteome</keyword>
<sequence>MPPGKELHWNSPASFDIHMAPTAHSNILQRWPSQRTTRIITKTGRLTVT</sequence>
<proteinExistence type="predicted"/>
<dbReference type="AlphaFoldDB" id="A0AAN8EUT8"/>
<dbReference type="Proteomes" id="UP001331761">
    <property type="component" value="Unassembled WGS sequence"/>
</dbReference>
<evidence type="ECO:0000313" key="1">
    <source>
        <dbReference type="EMBL" id="KAK5964344.1"/>
    </source>
</evidence>